<feature type="compositionally biased region" description="Acidic residues" evidence="1">
    <location>
        <begin position="189"/>
        <end position="201"/>
    </location>
</feature>
<name>A0A397JD12_9GLOM</name>
<sequence>MIILTNKDVINRVAKNIFKANIFPSTKDLVDETEHVIRKNFPDISESMDSRHHSKLFKRIKAKLLEKLRGMRGGIASRVKSAIFEIFGESQLPRIDFQSSPAEINSWKSDQRVLHTYRKLFDVFSEDRTYVQVILERVWKSKKRISNMHIAWGVAIAQLFLNPDVKGIMISENLLKKQIKINFVKGELDAEETSEEESEEKEEGKSPKRRKTSRGHVSSSGRAPSPGRVSPPLTSPSRLLPEFFDNEGEGRQRAQEGRRESRRQHSQEGWRESRQRSGEEEGDTTGGDTERAEIVAEQ</sequence>
<gene>
    <name evidence="2" type="ORF">Glove_103g81</name>
</gene>
<feature type="compositionally biased region" description="Basic and acidic residues" evidence="1">
    <location>
        <begin position="288"/>
        <end position="298"/>
    </location>
</feature>
<feature type="region of interest" description="Disordered" evidence="1">
    <location>
        <begin position="188"/>
        <end position="298"/>
    </location>
</feature>
<feature type="compositionally biased region" description="Low complexity" evidence="1">
    <location>
        <begin position="230"/>
        <end position="241"/>
    </location>
</feature>
<comment type="caution">
    <text evidence="2">The sequence shown here is derived from an EMBL/GenBank/DDBJ whole genome shotgun (WGS) entry which is preliminary data.</text>
</comment>
<organism evidence="2 3">
    <name type="scientific">Diversispora epigaea</name>
    <dbReference type="NCBI Taxonomy" id="1348612"/>
    <lineage>
        <taxon>Eukaryota</taxon>
        <taxon>Fungi</taxon>
        <taxon>Fungi incertae sedis</taxon>
        <taxon>Mucoromycota</taxon>
        <taxon>Glomeromycotina</taxon>
        <taxon>Glomeromycetes</taxon>
        <taxon>Diversisporales</taxon>
        <taxon>Diversisporaceae</taxon>
        <taxon>Diversispora</taxon>
    </lineage>
</organism>
<dbReference type="AlphaFoldDB" id="A0A397JD12"/>
<evidence type="ECO:0000313" key="3">
    <source>
        <dbReference type="Proteomes" id="UP000266861"/>
    </source>
</evidence>
<dbReference type="Proteomes" id="UP000266861">
    <property type="component" value="Unassembled WGS sequence"/>
</dbReference>
<feature type="compositionally biased region" description="Basic and acidic residues" evidence="1">
    <location>
        <begin position="248"/>
        <end position="279"/>
    </location>
</feature>
<accession>A0A397JD12</accession>
<dbReference type="OrthoDB" id="2380463at2759"/>
<keyword evidence="3" id="KW-1185">Reference proteome</keyword>
<protein>
    <submittedName>
        <fullName evidence="2">Uncharacterized protein</fullName>
    </submittedName>
</protein>
<reference evidence="2 3" key="1">
    <citation type="submission" date="2018-08" db="EMBL/GenBank/DDBJ databases">
        <title>Genome and evolution of the arbuscular mycorrhizal fungus Diversispora epigaea (formerly Glomus versiforme) and its bacterial endosymbionts.</title>
        <authorList>
            <person name="Sun X."/>
            <person name="Fei Z."/>
            <person name="Harrison M."/>
        </authorList>
    </citation>
    <scope>NUCLEOTIDE SEQUENCE [LARGE SCALE GENOMIC DNA]</scope>
    <source>
        <strain evidence="2 3">IT104</strain>
    </source>
</reference>
<dbReference type="EMBL" id="PQFF01000096">
    <property type="protein sequence ID" value="RHZ82873.1"/>
    <property type="molecule type" value="Genomic_DNA"/>
</dbReference>
<proteinExistence type="predicted"/>
<evidence type="ECO:0000256" key="1">
    <source>
        <dbReference type="SAM" id="MobiDB-lite"/>
    </source>
</evidence>
<evidence type="ECO:0000313" key="2">
    <source>
        <dbReference type="EMBL" id="RHZ82873.1"/>
    </source>
</evidence>